<protein>
    <submittedName>
        <fullName evidence="2">SGNH hydrolase-type esterase domain-containing protein</fullName>
    </submittedName>
</protein>
<reference evidence="2 3" key="1">
    <citation type="journal article" date="2024" name="J. Plant Pathol.">
        <title>Sequence and assembly of the genome of Seiridium unicorne, isolate CBS 538.82, causal agent of cypress canker disease.</title>
        <authorList>
            <person name="Scali E."/>
            <person name="Rocca G.D."/>
            <person name="Danti R."/>
            <person name="Garbelotto M."/>
            <person name="Barberini S."/>
            <person name="Baroncelli R."/>
            <person name="Emiliani G."/>
        </authorList>
    </citation>
    <scope>NUCLEOTIDE SEQUENCE [LARGE SCALE GENOMIC DNA]</scope>
    <source>
        <strain evidence="2 3">BM-138-508</strain>
    </source>
</reference>
<dbReference type="Gene3D" id="3.40.50.1110">
    <property type="entry name" value="SGNH hydrolase"/>
    <property type="match status" value="1"/>
</dbReference>
<dbReference type="Pfam" id="PF13517">
    <property type="entry name" value="FG-GAP_3"/>
    <property type="match status" value="1"/>
</dbReference>
<dbReference type="InterPro" id="IPR001087">
    <property type="entry name" value="GDSL"/>
</dbReference>
<keyword evidence="3" id="KW-1185">Reference proteome</keyword>
<comment type="caution">
    <text evidence="2">The sequence shown here is derived from an EMBL/GenBank/DDBJ whole genome shotgun (WGS) entry which is preliminary data.</text>
</comment>
<keyword evidence="2" id="KW-0378">Hydrolase</keyword>
<dbReference type="SUPFAM" id="SSF52266">
    <property type="entry name" value="SGNH hydrolase"/>
    <property type="match status" value="1"/>
</dbReference>
<dbReference type="Pfam" id="PF00657">
    <property type="entry name" value="Lipase_GDSL"/>
    <property type="match status" value="1"/>
</dbReference>
<dbReference type="Proteomes" id="UP001408356">
    <property type="component" value="Unassembled WGS sequence"/>
</dbReference>
<dbReference type="InterPro" id="IPR013517">
    <property type="entry name" value="FG-GAP"/>
</dbReference>
<dbReference type="PANTHER" id="PTHR30383:SF31">
    <property type="entry name" value="SGNH HYDROLASE-TYPE ESTERASE DOMAIN-CONTAINING PROTEIN-RELATED"/>
    <property type="match status" value="1"/>
</dbReference>
<dbReference type="SUPFAM" id="SSF69318">
    <property type="entry name" value="Integrin alpha N-terminal domain"/>
    <property type="match status" value="1"/>
</dbReference>
<evidence type="ECO:0000256" key="1">
    <source>
        <dbReference type="ARBA" id="ARBA00022729"/>
    </source>
</evidence>
<evidence type="ECO:0000313" key="3">
    <source>
        <dbReference type="Proteomes" id="UP001408356"/>
    </source>
</evidence>
<organism evidence="2 3">
    <name type="scientific">Seiridium unicorne</name>
    <dbReference type="NCBI Taxonomy" id="138068"/>
    <lineage>
        <taxon>Eukaryota</taxon>
        <taxon>Fungi</taxon>
        <taxon>Dikarya</taxon>
        <taxon>Ascomycota</taxon>
        <taxon>Pezizomycotina</taxon>
        <taxon>Sordariomycetes</taxon>
        <taxon>Xylariomycetidae</taxon>
        <taxon>Amphisphaeriales</taxon>
        <taxon>Sporocadaceae</taxon>
        <taxon>Seiridium</taxon>
    </lineage>
</organism>
<name>A0ABR2V8J6_9PEZI</name>
<dbReference type="InterPro" id="IPR036514">
    <property type="entry name" value="SGNH_hydro_sf"/>
</dbReference>
<dbReference type="InterPro" id="IPR028994">
    <property type="entry name" value="Integrin_alpha_N"/>
</dbReference>
<accession>A0ABR2V8J6</accession>
<evidence type="ECO:0000313" key="2">
    <source>
        <dbReference type="EMBL" id="KAK9423242.1"/>
    </source>
</evidence>
<dbReference type="EMBL" id="JARVKF010000081">
    <property type="protein sequence ID" value="KAK9423242.1"/>
    <property type="molecule type" value="Genomic_DNA"/>
</dbReference>
<dbReference type="InterPro" id="IPR051532">
    <property type="entry name" value="Ester_Hydrolysis_Enzymes"/>
</dbReference>
<dbReference type="GO" id="GO:0016787">
    <property type="term" value="F:hydrolase activity"/>
    <property type="evidence" value="ECO:0007669"/>
    <property type="project" value="UniProtKB-KW"/>
</dbReference>
<gene>
    <name evidence="2" type="ORF">SUNI508_14046</name>
</gene>
<proteinExistence type="predicted"/>
<dbReference type="PANTHER" id="PTHR30383">
    <property type="entry name" value="THIOESTERASE 1/PROTEASE 1/LYSOPHOSPHOLIPASE L1"/>
    <property type="match status" value="1"/>
</dbReference>
<dbReference type="Gene3D" id="2.130.10.130">
    <property type="entry name" value="Integrin alpha, N-terminal"/>
    <property type="match status" value="1"/>
</dbReference>
<sequence>MNCGTNDALQSIDPAGAGERLRSLLNEMWAVSGMENTCIMLSTLIPTTNPTGAANRVTINEQYRSLAADLFNAGKCVYLADMDPIGTIGAGWISTVDDMISDGVHPNDSGHRKMASVLYAAINRAYNDGRIAAPSSSDPIANVGCDKPFGNGVYARGLTQKGSGIGDYIYYHDSEGQGIILTITSDWDRNQWFFARLYGRDFDDLVGWFNVSDSVHNFGVWNNSADHNGKFTKIADLVPNIYCISRGVYFIDMNADGLDDLVCIAPKGDAYLSVNQGDGTATNPPSFKYMGLIKSNEGWAQDRIRLGDIDGDG</sequence>
<keyword evidence="1" id="KW-0732">Signal</keyword>